<evidence type="ECO:0000313" key="2">
    <source>
        <dbReference type="EMBL" id="VEP15363.1"/>
    </source>
</evidence>
<evidence type="ECO:0000256" key="1">
    <source>
        <dbReference type="SAM" id="Phobius"/>
    </source>
</evidence>
<protein>
    <recommendedName>
        <fullName evidence="4">DUF3352 domain-containing protein</fullName>
    </recommendedName>
</protein>
<proteinExistence type="predicted"/>
<dbReference type="EMBL" id="CAACVJ010000257">
    <property type="protein sequence ID" value="VEP15363.1"/>
    <property type="molecule type" value="Genomic_DNA"/>
</dbReference>
<dbReference type="OrthoDB" id="451203at2"/>
<accession>A0A563VVS5</accession>
<dbReference type="AlphaFoldDB" id="A0A563VVS5"/>
<gene>
    <name evidence="2" type="ORF">H1P_330012</name>
</gene>
<dbReference type="InterPro" id="IPR021787">
    <property type="entry name" value="DUF3352"/>
</dbReference>
<dbReference type="Pfam" id="PF11832">
    <property type="entry name" value="DUF3352"/>
    <property type="match status" value="1"/>
</dbReference>
<name>A0A563VVS5_9CYAN</name>
<keyword evidence="3" id="KW-1185">Reference proteome</keyword>
<evidence type="ECO:0008006" key="4">
    <source>
        <dbReference type="Google" id="ProtNLM"/>
    </source>
</evidence>
<organism evidence="2 3">
    <name type="scientific">Hyella patelloides LEGE 07179</name>
    <dbReference type="NCBI Taxonomy" id="945734"/>
    <lineage>
        <taxon>Bacteria</taxon>
        <taxon>Bacillati</taxon>
        <taxon>Cyanobacteriota</taxon>
        <taxon>Cyanophyceae</taxon>
        <taxon>Pleurocapsales</taxon>
        <taxon>Hyellaceae</taxon>
        <taxon>Hyella</taxon>
    </lineage>
</organism>
<dbReference type="Proteomes" id="UP000320055">
    <property type="component" value="Unassembled WGS sequence"/>
</dbReference>
<reference evidence="2 3" key="1">
    <citation type="submission" date="2019-01" db="EMBL/GenBank/DDBJ databases">
        <authorList>
            <person name="Brito A."/>
        </authorList>
    </citation>
    <scope>NUCLEOTIDE SEQUENCE [LARGE SCALE GENOMIC DNA]</scope>
    <source>
        <strain evidence="2">1</strain>
    </source>
</reference>
<keyword evidence="1" id="KW-0472">Membrane</keyword>
<evidence type="ECO:0000313" key="3">
    <source>
        <dbReference type="Proteomes" id="UP000320055"/>
    </source>
</evidence>
<keyword evidence="1" id="KW-1133">Transmembrane helix</keyword>
<feature type="transmembrane region" description="Helical" evidence="1">
    <location>
        <begin position="7"/>
        <end position="28"/>
    </location>
</feature>
<dbReference type="RefSeq" id="WP_144865430.1">
    <property type="nucleotide sequence ID" value="NZ_LR213793.1"/>
</dbReference>
<sequence length="541" mass="59874">MNSQKSGCGCLPIMGLITALAIGGGYVYQKGWHQLLFSRSLTPLTGATVIPDEAVMTSFISTNSKHWQQLEKLGIEQTPKVIEQVTTDIEKELSASNINYRNDLESWLGNAMLAVVPETQSPGEQNLLVVLGIKNPINAYKFLKKVQNNEGEALESVNYKGIKINLITNSQGNQNNLALLGNKIVISNETATVKQAIDTFKGEPSFASDAENQAVLKQPLKLKNNLVNVYLPNYDRLLVSNLEEPVSKEKLAHLQPVESVVVGIGVSEKELKLQSFTTLNPNLKLPKYQPVKNKIASNFPEQTIAFINSQGINTFWTTLVTISEEDKDFKQAIDGMRVSTRWLTGLDLDEDVFGWMDGEFAIGIVPTKQVMIPELSLKSGLAFILESSDRDTAENTLNAINNQLQQQVGLVSQTKQINKQTVTQLSVPYTNVDVSYGWLDNNNLLLTVGNNVFESMDSSSTSSLQNSSNFKQLAQKFPNKNLSYFYLDMEKALAEIKQISELYLDNDSESMVILNSIQSIGSVSKMADANTTKTELIVLFK</sequence>
<keyword evidence="1" id="KW-0812">Transmembrane</keyword>